<comment type="caution">
    <text evidence="1">The sequence shown here is derived from an EMBL/GenBank/DDBJ whole genome shotgun (WGS) entry which is preliminary data.</text>
</comment>
<dbReference type="EMBL" id="JAWDGP010004172">
    <property type="protein sequence ID" value="KAK3767007.1"/>
    <property type="molecule type" value="Genomic_DNA"/>
</dbReference>
<evidence type="ECO:0000313" key="2">
    <source>
        <dbReference type="Proteomes" id="UP001283361"/>
    </source>
</evidence>
<feature type="non-terminal residue" evidence="1">
    <location>
        <position position="1"/>
    </location>
</feature>
<proteinExistence type="predicted"/>
<name>A0AAE0ZEP3_9GAST</name>
<protein>
    <submittedName>
        <fullName evidence="1">Uncharacterized protein</fullName>
    </submittedName>
</protein>
<dbReference type="AlphaFoldDB" id="A0AAE0ZEP3"/>
<dbReference type="Proteomes" id="UP001283361">
    <property type="component" value="Unassembled WGS sequence"/>
</dbReference>
<organism evidence="1 2">
    <name type="scientific">Elysia crispata</name>
    <name type="common">lettuce slug</name>
    <dbReference type="NCBI Taxonomy" id="231223"/>
    <lineage>
        <taxon>Eukaryota</taxon>
        <taxon>Metazoa</taxon>
        <taxon>Spiralia</taxon>
        <taxon>Lophotrochozoa</taxon>
        <taxon>Mollusca</taxon>
        <taxon>Gastropoda</taxon>
        <taxon>Heterobranchia</taxon>
        <taxon>Euthyneura</taxon>
        <taxon>Panpulmonata</taxon>
        <taxon>Sacoglossa</taxon>
        <taxon>Placobranchoidea</taxon>
        <taxon>Plakobranchidae</taxon>
        <taxon>Elysia</taxon>
    </lineage>
</organism>
<evidence type="ECO:0000313" key="1">
    <source>
        <dbReference type="EMBL" id="KAK3767007.1"/>
    </source>
</evidence>
<accession>A0AAE0ZEP3</accession>
<sequence>DFTLYEPYELKLYERLRTKSVK</sequence>
<keyword evidence="2" id="KW-1185">Reference proteome</keyword>
<reference evidence="1" key="1">
    <citation type="journal article" date="2023" name="G3 (Bethesda)">
        <title>A reference genome for the long-term kleptoplast-retaining sea slug Elysia crispata morphotype clarki.</title>
        <authorList>
            <person name="Eastman K.E."/>
            <person name="Pendleton A.L."/>
            <person name="Shaikh M.A."/>
            <person name="Suttiyut T."/>
            <person name="Ogas R."/>
            <person name="Tomko P."/>
            <person name="Gavelis G."/>
            <person name="Widhalm J.R."/>
            <person name="Wisecaver J.H."/>
        </authorList>
    </citation>
    <scope>NUCLEOTIDE SEQUENCE</scope>
    <source>
        <strain evidence="1">ECLA1</strain>
    </source>
</reference>
<gene>
    <name evidence="1" type="ORF">RRG08_054055</name>
</gene>